<dbReference type="EMBL" id="NEVR01000004">
    <property type="protein sequence ID" value="OZI58640.1"/>
    <property type="molecule type" value="Genomic_DNA"/>
</dbReference>
<gene>
    <name evidence="2" type="ORF">CAL27_18310</name>
</gene>
<keyword evidence="1" id="KW-0812">Transmembrane</keyword>
<proteinExistence type="predicted"/>
<keyword evidence="1" id="KW-0472">Membrane</keyword>
<evidence type="ECO:0000313" key="3">
    <source>
        <dbReference type="Proteomes" id="UP000216354"/>
    </source>
</evidence>
<protein>
    <submittedName>
        <fullName evidence="2">Iron transporter</fullName>
    </submittedName>
</protein>
<accession>A0ABX4EVY4</accession>
<dbReference type="Proteomes" id="UP000216354">
    <property type="component" value="Unassembled WGS sequence"/>
</dbReference>
<reference evidence="2 3" key="1">
    <citation type="submission" date="2017-05" db="EMBL/GenBank/DDBJ databases">
        <title>Complete and WGS of Bordetella genogroups.</title>
        <authorList>
            <person name="Spilker T."/>
            <person name="Lipuma J."/>
        </authorList>
    </citation>
    <scope>NUCLEOTIDE SEQUENCE [LARGE SCALE GENOMIC DNA]</scope>
    <source>
        <strain evidence="2 3">AU9795</strain>
    </source>
</reference>
<dbReference type="InterPro" id="IPR022109">
    <property type="entry name" value="DUF3649"/>
</dbReference>
<sequence length="101" mass="10467">MSRRALSWRDRLAVGSRVVAAAVGGYALASALSVLLALLLPLPRAQAVLAASMLGFVWYVAAIMVAFSVRSATRAWLCMVAPATALALACVWLLPAATPAA</sequence>
<feature type="transmembrane region" description="Helical" evidence="1">
    <location>
        <begin position="12"/>
        <end position="40"/>
    </location>
</feature>
<name>A0ABX4EVY4_9BORD</name>
<feature type="transmembrane region" description="Helical" evidence="1">
    <location>
        <begin position="76"/>
        <end position="94"/>
    </location>
</feature>
<dbReference type="Pfam" id="PF12365">
    <property type="entry name" value="DUF3649"/>
    <property type="match status" value="1"/>
</dbReference>
<dbReference type="RefSeq" id="WP_094832380.1">
    <property type="nucleotide sequence ID" value="NZ_NEVR01000004.1"/>
</dbReference>
<comment type="caution">
    <text evidence="2">The sequence shown here is derived from an EMBL/GenBank/DDBJ whole genome shotgun (WGS) entry which is preliminary data.</text>
</comment>
<evidence type="ECO:0000313" key="2">
    <source>
        <dbReference type="EMBL" id="OZI58640.1"/>
    </source>
</evidence>
<keyword evidence="1" id="KW-1133">Transmembrane helix</keyword>
<feature type="transmembrane region" description="Helical" evidence="1">
    <location>
        <begin position="46"/>
        <end position="69"/>
    </location>
</feature>
<evidence type="ECO:0000256" key="1">
    <source>
        <dbReference type="SAM" id="Phobius"/>
    </source>
</evidence>
<keyword evidence="3" id="KW-1185">Reference proteome</keyword>
<organism evidence="2 3">
    <name type="scientific">Bordetella genomosp. 1</name>
    <dbReference type="NCBI Taxonomy" id="1395607"/>
    <lineage>
        <taxon>Bacteria</taxon>
        <taxon>Pseudomonadati</taxon>
        <taxon>Pseudomonadota</taxon>
        <taxon>Betaproteobacteria</taxon>
        <taxon>Burkholderiales</taxon>
        <taxon>Alcaligenaceae</taxon>
        <taxon>Bordetella</taxon>
    </lineage>
</organism>